<dbReference type="AlphaFoldDB" id="A0A2A2D7I0"/>
<dbReference type="GO" id="GO:0003677">
    <property type="term" value="F:DNA binding"/>
    <property type="evidence" value="ECO:0007669"/>
    <property type="project" value="InterPro"/>
</dbReference>
<feature type="region of interest" description="Disordered" evidence="1">
    <location>
        <begin position="426"/>
        <end position="477"/>
    </location>
</feature>
<feature type="compositionally biased region" description="Basic and acidic residues" evidence="1">
    <location>
        <begin position="465"/>
        <end position="477"/>
    </location>
</feature>
<feature type="region of interest" description="Disordered" evidence="1">
    <location>
        <begin position="1"/>
        <end position="189"/>
    </location>
</feature>
<dbReference type="Pfam" id="PF03837">
    <property type="entry name" value="RecT"/>
    <property type="match status" value="1"/>
</dbReference>
<sequence length="477" mass="52239">MARRATGRRAGPGPALPRRDRLGLRLHRGPDWRAAYPRPPPGARRGTNRRSRCDRRGVLGLGRIPAAAPGRRLPRHRPASRPPPRPPHPGRGRRRRHRGRVAPPAAGRRQAGDRRRRDRPAGGGEPAQGHRRRRHRRPHPRRTRLLLASSARTDQLEDGSSGRRPRPRPRALPRRTHPRPPCPPGEPVTSTARNAVAVRAQQAGQVQPATEPALTLAHQIDRMRPEIARALPAHMDADRIARIALTTLRRTPKLGECSPESFLGALMTCSQLGVEPGGPTGEAYLVPFKGEVTFVLGYRGMAKLFWQSPMAKSLSAQVVYDGDFFEYEYGLDQRLVHRPALTGRGKAIAYYAVATTTTGGSAFVVLSPEDIEKHRKHSSFPNGGPWRDHYEAMARKTCVRELFKLLPTSVELAQATAHDGTVRTDASLNSIDAPGPYSAGELEVGSATTSDADPQLPVGSAPRESGADHHPQGDHTS</sequence>
<protein>
    <recommendedName>
        <fullName evidence="4">Recombinase RecT</fullName>
    </recommendedName>
</protein>
<evidence type="ECO:0000256" key="1">
    <source>
        <dbReference type="SAM" id="MobiDB-lite"/>
    </source>
</evidence>
<keyword evidence="3" id="KW-1185">Reference proteome</keyword>
<feature type="compositionally biased region" description="Basic residues" evidence="1">
    <location>
        <begin position="163"/>
        <end position="178"/>
    </location>
</feature>
<dbReference type="EMBL" id="NSJV01000373">
    <property type="protein sequence ID" value="PAU47397.1"/>
    <property type="molecule type" value="Genomic_DNA"/>
</dbReference>
<feature type="compositionally biased region" description="Basic residues" evidence="1">
    <location>
        <begin position="129"/>
        <end position="144"/>
    </location>
</feature>
<dbReference type="InterPro" id="IPR018330">
    <property type="entry name" value="RecT_fam"/>
</dbReference>
<organism evidence="2 3">
    <name type="scientific">Streptomyces albireticuli</name>
    <dbReference type="NCBI Taxonomy" id="1940"/>
    <lineage>
        <taxon>Bacteria</taxon>
        <taxon>Bacillati</taxon>
        <taxon>Actinomycetota</taxon>
        <taxon>Actinomycetes</taxon>
        <taxon>Kitasatosporales</taxon>
        <taxon>Streptomycetaceae</taxon>
        <taxon>Streptomyces</taxon>
    </lineage>
</organism>
<accession>A0A2A2D7I0</accession>
<dbReference type="InterPro" id="IPR004590">
    <property type="entry name" value="ssDNA_annealing_RecT"/>
</dbReference>
<gene>
    <name evidence="2" type="ORF">CK936_19095</name>
</gene>
<evidence type="ECO:0000313" key="2">
    <source>
        <dbReference type="EMBL" id="PAU47397.1"/>
    </source>
</evidence>
<dbReference type="Proteomes" id="UP000218944">
    <property type="component" value="Unassembled WGS sequence"/>
</dbReference>
<proteinExistence type="predicted"/>
<reference evidence="2 3" key="1">
    <citation type="submission" date="2017-08" db="EMBL/GenBank/DDBJ databases">
        <title>Genome sequence of Streptomyces albireticuli NRRL B-1670.</title>
        <authorList>
            <person name="Graham D.E."/>
            <person name="Mahan K.M."/>
            <person name="Klingeman D.M."/>
            <person name="Hettich R.L."/>
            <person name="Parry R.J."/>
            <person name="Spain J.C."/>
        </authorList>
    </citation>
    <scope>NUCLEOTIDE SEQUENCE [LARGE SCALE GENOMIC DNA]</scope>
    <source>
        <strain evidence="2 3">NRRL B-1670</strain>
    </source>
</reference>
<comment type="caution">
    <text evidence="2">The sequence shown here is derived from an EMBL/GenBank/DDBJ whole genome shotgun (WGS) entry which is preliminary data.</text>
</comment>
<dbReference type="GO" id="GO:0006259">
    <property type="term" value="P:DNA metabolic process"/>
    <property type="evidence" value="ECO:0007669"/>
    <property type="project" value="InterPro"/>
</dbReference>
<feature type="compositionally biased region" description="Basic and acidic residues" evidence="1">
    <location>
        <begin position="17"/>
        <end position="31"/>
    </location>
</feature>
<evidence type="ECO:0008006" key="4">
    <source>
        <dbReference type="Google" id="ProtNLM"/>
    </source>
</evidence>
<dbReference type="NCBIfam" id="TIGR00616">
    <property type="entry name" value="rect"/>
    <property type="match status" value="1"/>
</dbReference>
<feature type="compositionally biased region" description="Basic residues" evidence="1">
    <location>
        <begin position="88"/>
        <end position="100"/>
    </location>
</feature>
<evidence type="ECO:0000313" key="3">
    <source>
        <dbReference type="Proteomes" id="UP000218944"/>
    </source>
</evidence>
<name>A0A2A2D7I0_9ACTN</name>